<dbReference type="EMBL" id="AP035884">
    <property type="protein sequence ID" value="BFP52627.1"/>
    <property type="molecule type" value="Genomic_DNA"/>
</dbReference>
<sequence length="191" mass="20596">MTLKILHRPPSADDTERPVPRWAMRLAYALPLLLLPACLWRLPFAVHYTMGQEAQDGSLPAYWLSIPYVLGLSVLTEVVAILTIGLVRGWGEVAPAWIPLIGGRRVRPMAAVVPAVLGGLILTFLFTAVPLGGNRDLTLYGVIDSIGYTNGAWNALATVVGTPLAAWGPITIALAIAYYRRRRAADVSVTG</sequence>
<dbReference type="RefSeq" id="WP_319600625.1">
    <property type="nucleotide sequence ID" value="NZ_AP035884.1"/>
</dbReference>
<accession>A0AB33KJB1</accession>
<keyword evidence="1" id="KW-0812">Transmembrane</keyword>
<name>A0AB33KJB1_9ACTN</name>
<organism evidence="2">
    <name type="scientific">Streptomyces sp. CMC78</name>
    <dbReference type="NCBI Taxonomy" id="3231512"/>
    <lineage>
        <taxon>Bacteria</taxon>
        <taxon>Bacillati</taxon>
        <taxon>Actinomycetota</taxon>
        <taxon>Actinomycetes</taxon>
        <taxon>Kitasatosporales</taxon>
        <taxon>Streptomycetaceae</taxon>
        <taxon>Streptomyces</taxon>
    </lineage>
</organism>
<dbReference type="KEGG" id="stcm:SCMC78_24340"/>
<evidence type="ECO:0008006" key="3">
    <source>
        <dbReference type="Google" id="ProtNLM"/>
    </source>
</evidence>
<keyword evidence="1" id="KW-0472">Membrane</keyword>
<feature type="transmembrane region" description="Helical" evidence="1">
    <location>
        <begin position="108"/>
        <end position="132"/>
    </location>
</feature>
<reference evidence="2" key="1">
    <citation type="submission" date="2024-07" db="EMBL/GenBank/DDBJ databases">
        <title>Complete genome sequences of cellulolytic bacteria, Kitasatospora sp. CMC57 and Streptomyces sp. CMC78, isolated from Japanese agricultural soil.</title>
        <authorList>
            <person name="Hashimoto T."/>
            <person name="Ito M."/>
            <person name="Iwamoto M."/>
            <person name="Fukahori D."/>
            <person name="Shoda T."/>
            <person name="Sakoda M."/>
            <person name="Morohoshi T."/>
            <person name="Mitsuboshi M."/>
            <person name="Nishizawa T."/>
        </authorList>
    </citation>
    <scope>NUCLEOTIDE SEQUENCE</scope>
    <source>
        <strain evidence="2">CMC78</strain>
    </source>
</reference>
<feature type="transmembrane region" description="Helical" evidence="1">
    <location>
        <begin position="26"/>
        <end position="46"/>
    </location>
</feature>
<evidence type="ECO:0000256" key="1">
    <source>
        <dbReference type="SAM" id="Phobius"/>
    </source>
</evidence>
<protein>
    <recommendedName>
        <fullName evidence="3">Integral membrane protein</fullName>
    </recommendedName>
</protein>
<evidence type="ECO:0000313" key="2">
    <source>
        <dbReference type="EMBL" id="BFP52627.1"/>
    </source>
</evidence>
<gene>
    <name evidence="2" type="ORF">SCMC78_24340</name>
</gene>
<feature type="transmembrane region" description="Helical" evidence="1">
    <location>
        <begin position="152"/>
        <end position="179"/>
    </location>
</feature>
<feature type="transmembrane region" description="Helical" evidence="1">
    <location>
        <begin position="66"/>
        <end position="87"/>
    </location>
</feature>
<keyword evidence="1" id="KW-1133">Transmembrane helix</keyword>
<proteinExistence type="predicted"/>
<dbReference type="AlphaFoldDB" id="A0AB33KJB1"/>